<dbReference type="InterPro" id="IPR000873">
    <property type="entry name" value="AMP-dep_synth/lig_dom"/>
</dbReference>
<keyword evidence="7" id="KW-1185">Reference proteome</keyword>
<comment type="caution">
    <text evidence="6">The sequence shown here is derived from an EMBL/GenBank/DDBJ whole genome shotgun (WGS) entry which is preliminary data.</text>
</comment>
<organism evidence="6 7">
    <name type="scientific">Psychrobacillus faecigallinarum</name>
    <dbReference type="NCBI Taxonomy" id="2762235"/>
    <lineage>
        <taxon>Bacteria</taxon>
        <taxon>Bacillati</taxon>
        <taxon>Bacillota</taxon>
        <taxon>Bacilli</taxon>
        <taxon>Bacillales</taxon>
        <taxon>Bacillaceae</taxon>
        <taxon>Psychrobacillus</taxon>
    </lineage>
</organism>
<keyword evidence="3" id="KW-0443">Lipid metabolism</keyword>
<proteinExistence type="predicted"/>
<evidence type="ECO:0000313" key="6">
    <source>
        <dbReference type="EMBL" id="MBD7944260.1"/>
    </source>
</evidence>
<reference evidence="6 7" key="1">
    <citation type="submission" date="2020-08" db="EMBL/GenBank/DDBJ databases">
        <title>A Genomic Blueprint of the Chicken Gut Microbiome.</title>
        <authorList>
            <person name="Gilroy R."/>
            <person name="Ravi A."/>
            <person name="Getino M."/>
            <person name="Pursley I."/>
            <person name="Horton D.L."/>
            <person name="Alikhan N.-F."/>
            <person name="Baker D."/>
            <person name="Gharbi K."/>
            <person name="Hall N."/>
            <person name="Watson M."/>
            <person name="Adriaenssens E.M."/>
            <person name="Foster-Nyarko E."/>
            <person name="Jarju S."/>
            <person name="Secka A."/>
            <person name="Antonio M."/>
            <person name="Oren A."/>
            <person name="Chaudhuri R."/>
            <person name="La Ragione R.M."/>
            <person name="Hildebrand F."/>
            <person name="Pallen M.J."/>
        </authorList>
    </citation>
    <scope>NUCLEOTIDE SEQUENCE [LARGE SCALE GENOMIC DNA]</scope>
    <source>
        <strain evidence="6 7">Sa2BUA9</strain>
    </source>
</reference>
<dbReference type="PANTHER" id="PTHR43272:SF32">
    <property type="entry name" value="AMP-DEPENDENT SYNTHETASE_LIGASE DOMAIN-CONTAINING PROTEIN"/>
    <property type="match status" value="1"/>
</dbReference>
<evidence type="ECO:0000259" key="5">
    <source>
        <dbReference type="Pfam" id="PF00501"/>
    </source>
</evidence>
<evidence type="ECO:0000256" key="2">
    <source>
        <dbReference type="ARBA" id="ARBA00022832"/>
    </source>
</evidence>
<dbReference type="RefSeq" id="WP_151111580.1">
    <property type="nucleotide sequence ID" value="NZ_JACSQO010000003.1"/>
</dbReference>
<evidence type="ECO:0000256" key="4">
    <source>
        <dbReference type="ARBA" id="ARBA00032875"/>
    </source>
</evidence>
<dbReference type="Proteomes" id="UP000640786">
    <property type="component" value="Unassembled WGS sequence"/>
</dbReference>
<dbReference type="PANTHER" id="PTHR43272">
    <property type="entry name" value="LONG-CHAIN-FATTY-ACID--COA LIGASE"/>
    <property type="match status" value="1"/>
</dbReference>
<dbReference type="Pfam" id="PF00501">
    <property type="entry name" value="AMP-binding"/>
    <property type="match status" value="1"/>
</dbReference>
<sequence length="625" mass="70939">MDRKTLPTLLAERSANHQQEIALRQKHLGIWNEVTWGEYVKKVNQLSIVLSEYFDFYKGESLAIIGDNRPEWVYTQLAVQSLGGVAVGIYPESLPEQLVFYLNDCQARIVVVENHEQVDKLLEIEEQIPLIEQIIFYNKQGMRNYKHPKLVDFEDLLTDGIALLRERAKFSLEPLPEVFADDPAIIAYSAATSGTPKGVILTHANLIQAAVGLLAIDKVKTKDDYFSFLPFAWVHEQILGIVTPLIEGTVVNFPERPQTVLGDLREIGPHTLLAPPRVYQSIMSSFTNRMEASSKFKKTIFRYFKKFGDKVAYAELNQESLRFIDKAMYILGDMVIFSAIRDHLGLARVKRAYVAGAALHSEAFYFYHSIGVNLKQTYGGTEVAGIAFVQRDKEVRAGSSGKALPNTMAKIGEDGAVYIKNTAVTNGSVNGENEQGLDGWISLGDCGHLEDDGHLYILDRIEDIIVNQNGEVIYPRLIESKLKSNPYILEAVCFGQNKPYVTAIINMDWISVGRWADKKKITYTEYAELARHSQVIEFLERQVSLLMNELPAFARVKKFTLLHKPFSVDDGELTRTYKIRRKFIENRYEMLIDGMYTEKENISMGMSENEVLRVVQLNREQEVTL</sequence>
<evidence type="ECO:0000256" key="3">
    <source>
        <dbReference type="ARBA" id="ARBA00023098"/>
    </source>
</evidence>
<dbReference type="Gene3D" id="3.40.50.12780">
    <property type="entry name" value="N-terminal domain of ligase-like"/>
    <property type="match status" value="1"/>
</dbReference>
<gene>
    <name evidence="6" type="ORF">H9650_09025</name>
</gene>
<evidence type="ECO:0000256" key="1">
    <source>
        <dbReference type="ARBA" id="ARBA00022598"/>
    </source>
</evidence>
<dbReference type="InterPro" id="IPR042099">
    <property type="entry name" value="ANL_N_sf"/>
</dbReference>
<dbReference type="Pfam" id="PF23562">
    <property type="entry name" value="AMP-binding_C_3"/>
    <property type="match status" value="1"/>
</dbReference>
<dbReference type="SUPFAM" id="SSF56801">
    <property type="entry name" value="Acetyl-CoA synthetase-like"/>
    <property type="match status" value="1"/>
</dbReference>
<keyword evidence="1" id="KW-0436">Ligase</keyword>
<accession>A0ABR8R939</accession>
<feature type="domain" description="AMP-dependent synthetase/ligase" evidence="5">
    <location>
        <begin position="12"/>
        <end position="414"/>
    </location>
</feature>
<name>A0ABR8R939_9BACI</name>
<protein>
    <recommendedName>
        <fullName evidence="4">Acyl-CoA synthetase</fullName>
    </recommendedName>
</protein>
<keyword evidence="2" id="KW-0276">Fatty acid metabolism</keyword>
<dbReference type="EMBL" id="JACSQO010000003">
    <property type="protein sequence ID" value="MBD7944260.1"/>
    <property type="molecule type" value="Genomic_DNA"/>
</dbReference>
<evidence type="ECO:0000313" key="7">
    <source>
        <dbReference type="Proteomes" id="UP000640786"/>
    </source>
</evidence>